<dbReference type="Proteomes" id="UP000294513">
    <property type="component" value="Unassembled WGS sequence"/>
</dbReference>
<feature type="signal peptide" evidence="1">
    <location>
        <begin position="1"/>
        <end position="34"/>
    </location>
</feature>
<reference evidence="2 3" key="1">
    <citation type="submission" date="2019-03" db="EMBL/GenBank/DDBJ databases">
        <title>Draft genome sequences of novel Actinobacteria.</title>
        <authorList>
            <person name="Sahin N."/>
            <person name="Ay H."/>
            <person name="Saygin H."/>
        </authorList>
    </citation>
    <scope>NUCLEOTIDE SEQUENCE [LARGE SCALE GENOMIC DNA]</scope>
    <source>
        <strain evidence="2 3">H3C3</strain>
    </source>
</reference>
<organism evidence="2 3">
    <name type="scientific">Actinomadura rubrisoli</name>
    <dbReference type="NCBI Taxonomy" id="2530368"/>
    <lineage>
        <taxon>Bacteria</taxon>
        <taxon>Bacillati</taxon>
        <taxon>Actinomycetota</taxon>
        <taxon>Actinomycetes</taxon>
        <taxon>Streptosporangiales</taxon>
        <taxon>Thermomonosporaceae</taxon>
        <taxon>Actinomadura</taxon>
    </lineage>
</organism>
<name>A0A4R5CC07_9ACTN</name>
<evidence type="ECO:0000313" key="3">
    <source>
        <dbReference type="Proteomes" id="UP000294513"/>
    </source>
</evidence>
<dbReference type="OrthoDB" id="3483066at2"/>
<dbReference type="InterPro" id="IPR006311">
    <property type="entry name" value="TAT_signal"/>
</dbReference>
<feature type="chain" id="PRO_5020292545" evidence="1">
    <location>
        <begin position="35"/>
        <end position="126"/>
    </location>
</feature>
<gene>
    <name evidence="2" type="ORF">E1298_06520</name>
</gene>
<proteinExistence type="predicted"/>
<keyword evidence="1" id="KW-0732">Signal</keyword>
<evidence type="ECO:0000313" key="2">
    <source>
        <dbReference type="EMBL" id="TDD94632.1"/>
    </source>
</evidence>
<sequence>MSANKISARRLTATALMVGAAGALGLGAASSAGAAAAPAKVTVKVAQKGNYTATVCVGDILEARCTEGIRKGQTKTFTVAPPKGSAVSVRVVVDGGGSAEKSVVSNKTQLKFETAGSKAKPSVKQA</sequence>
<comment type="caution">
    <text evidence="2">The sequence shown here is derived from an EMBL/GenBank/DDBJ whole genome shotgun (WGS) entry which is preliminary data.</text>
</comment>
<accession>A0A4R5CC07</accession>
<dbReference type="EMBL" id="SMKU01000018">
    <property type="protein sequence ID" value="TDD94632.1"/>
    <property type="molecule type" value="Genomic_DNA"/>
</dbReference>
<protein>
    <submittedName>
        <fullName evidence="2">Uncharacterized protein</fullName>
    </submittedName>
</protein>
<evidence type="ECO:0000256" key="1">
    <source>
        <dbReference type="SAM" id="SignalP"/>
    </source>
</evidence>
<dbReference type="AlphaFoldDB" id="A0A4R5CC07"/>
<keyword evidence="3" id="KW-1185">Reference proteome</keyword>
<dbReference type="RefSeq" id="WP_131889970.1">
    <property type="nucleotide sequence ID" value="NZ_SMKU01000018.1"/>
</dbReference>
<dbReference type="PROSITE" id="PS51318">
    <property type="entry name" value="TAT"/>
    <property type="match status" value="1"/>
</dbReference>